<proteinExistence type="predicted"/>
<gene>
    <name evidence="2" type="ORF">PGB34_09540</name>
</gene>
<feature type="transmembrane region" description="Helical" evidence="1">
    <location>
        <begin position="28"/>
        <end position="49"/>
    </location>
</feature>
<dbReference type="NCBIfam" id="NF041043">
    <property type="entry name" value="BPSS1780_fam"/>
    <property type="match status" value="1"/>
</dbReference>
<dbReference type="RefSeq" id="WP_271427845.1">
    <property type="nucleotide sequence ID" value="NZ_JAQIPB010000003.1"/>
</dbReference>
<keyword evidence="3" id="KW-1185">Reference proteome</keyword>
<feature type="transmembrane region" description="Helical" evidence="1">
    <location>
        <begin position="110"/>
        <end position="133"/>
    </location>
</feature>
<dbReference type="EMBL" id="JAQIPB010000003">
    <property type="protein sequence ID" value="MDA7416606.1"/>
    <property type="molecule type" value="Genomic_DNA"/>
</dbReference>
<evidence type="ECO:0000256" key="1">
    <source>
        <dbReference type="SAM" id="Phobius"/>
    </source>
</evidence>
<organism evidence="2 3">
    <name type="scientific">Xenophilus arseniciresistens</name>
    <dbReference type="NCBI Taxonomy" id="1283306"/>
    <lineage>
        <taxon>Bacteria</taxon>
        <taxon>Pseudomonadati</taxon>
        <taxon>Pseudomonadota</taxon>
        <taxon>Betaproteobacteria</taxon>
        <taxon>Burkholderiales</taxon>
        <taxon>Comamonadaceae</taxon>
        <taxon>Xenophilus</taxon>
    </lineage>
</organism>
<comment type="caution">
    <text evidence="2">The sequence shown here is derived from an EMBL/GenBank/DDBJ whole genome shotgun (WGS) entry which is preliminary data.</text>
</comment>
<accession>A0AAE3N958</accession>
<dbReference type="InterPro" id="IPR047798">
    <property type="entry name" value="BPSS1780-like"/>
</dbReference>
<evidence type="ECO:0000313" key="2">
    <source>
        <dbReference type="EMBL" id="MDA7416606.1"/>
    </source>
</evidence>
<feature type="transmembrane region" description="Helical" evidence="1">
    <location>
        <begin position="154"/>
        <end position="175"/>
    </location>
</feature>
<dbReference type="Proteomes" id="UP001212602">
    <property type="component" value="Unassembled WGS sequence"/>
</dbReference>
<name>A0AAE3N958_9BURK</name>
<keyword evidence="1" id="KW-0812">Transmembrane</keyword>
<feature type="transmembrane region" description="Helical" evidence="1">
    <location>
        <begin position="238"/>
        <end position="262"/>
    </location>
</feature>
<reference evidence="2" key="1">
    <citation type="submission" date="2023-01" db="EMBL/GenBank/DDBJ databases">
        <title>Xenophilus mangrovi sp. nov., isolated from soil of Mangrove nature reserve.</title>
        <authorList>
            <person name="Xu S."/>
            <person name="Liu Z."/>
            <person name="Xu Y."/>
        </authorList>
    </citation>
    <scope>NUCLEOTIDE SEQUENCE</scope>
    <source>
        <strain evidence="2">YW8</strain>
    </source>
</reference>
<protein>
    <submittedName>
        <fullName evidence="2">BPSS1780 family membrane protein</fullName>
    </submittedName>
</protein>
<feature type="transmembrane region" description="Helical" evidence="1">
    <location>
        <begin position="207"/>
        <end position="232"/>
    </location>
</feature>
<evidence type="ECO:0000313" key="3">
    <source>
        <dbReference type="Proteomes" id="UP001212602"/>
    </source>
</evidence>
<sequence length="269" mass="28032">MKLLVVAPGTGARWVREGLLAFRRAPMAFFSLFMIFMAAMALVAALPLVGVPLAVALGPASTLAIMVASETVAQPGAAIPLLRPGQPTPPLSARVFMAALGAVREKARSLAIMGALYAVAVLLIGALASLLVGDPMADAINSDGTFKADVVRSGAFQGAMVLRMLIYVPVALAFWHAPALLHWHGVPPVKALFFSFVTCVRNIGAMLVFILCWTGVALLVSLVLAMVGSLLASVAGPLGAGVMVGGTFLLSAMFFASAWFSFRDCFQAD</sequence>
<dbReference type="AlphaFoldDB" id="A0AAE3N958"/>
<keyword evidence="1" id="KW-0472">Membrane</keyword>
<keyword evidence="1" id="KW-1133">Transmembrane helix</keyword>